<dbReference type="Gene3D" id="2.40.50.140">
    <property type="entry name" value="Nucleic acid-binding proteins"/>
    <property type="match status" value="1"/>
</dbReference>
<proteinExistence type="predicted"/>
<dbReference type="PROSITE" id="PS50935">
    <property type="entry name" value="SSB"/>
    <property type="match status" value="1"/>
</dbReference>
<dbReference type="AlphaFoldDB" id="A0A0S2LZS3"/>
<accession>A0A0S2LZS3</accession>
<dbReference type="InterPro" id="IPR011344">
    <property type="entry name" value="ssDNA-bd"/>
</dbReference>
<dbReference type="OrthoDB" id="4427276at2"/>
<evidence type="ECO:0000313" key="5">
    <source>
        <dbReference type="EMBL" id="ALO66744.1"/>
    </source>
</evidence>
<evidence type="ECO:0000256" key="2">
    <source>
        <dbReference type="PROSITE-ProRule" id="PRU00252"/>
    </source>
</evidence>
<dbReference type="CDD" id="cd04496">
    <property type="entry name" value="SSB_OBF"/>
    <property type="match status" value="1"/>
</dbReference>
<dbReference type="SUPFAM" id="SSF50249">
    <property type="entry name" value="Nucleic acid-binding proteins"/>
    <property type="match status" value="1"/>
</dbReference>
<feature type="region of interest" description="Disordered" evidence="4">
    <location>
        <begin position="115"/>
        <end position="202"/>
    </location>
</feature>
<dbReference type="GO" id="GO:0003697">
    <property type="term" value="F:single-stranded DNA binding"/>
    <property type="evidence" value="ECO:0007669"/>
    <property type="project" value="InterPro"/>
</dbReference>
<keyword evidence="1 2" id="KW-0238">DNA-binding</keyword>
<protein>
    <recommendedName>
        <fullName evidence="3">Single-stranded DNA-binding protein</fullName>
    </recommendedName>
</protein>
<dbReference type="InterPro" id="IPR000424">
    <property type="entry name" value="Primosome_PriB/ssb"/>
</dbReference>
<dbReference type="Pfam" id="PF00436">
    <property type="entry name" value="SSB"/>
    <property type="match status" value="1"/>
</dbReference>
<gene>
    <name evidence="5" type="ORF">AS189_09815</name>
</gene>
<organism evidence="5 6">
    <name type="scientific">Arthrobacter alpinus</name>
    <dbReference type="NCBI Taxonomy" id="656366"/>
    <lineage>
        <taxon>Bacteria</taxon>
        <taxon>Bacillati</taxon>
        <taxon>Actinomycetota</taxon>
        <taxon>Actinomycetes</taxon>
        <taxon>Micrococcales</taxon>
        <taxon>Micrococcaceae</taxon>
        <taxon>Arthrobacter</taxon>
    </lineage>
</organism>
<evidence type="ECO:0000256" key="4">
    <source>
        <dbReference type="SAM" id="MobiDB-lite"/>
    </source>
</evidence>
<feature type="compositionally biased region" description="Acidic residues" evidence="4">
    <location>
        <begin position="140"/>
        <end position="173"/>
    </location>
</feature>
<dbReference type="GO" id="GO:0006260">
    <property type="term" value="P:DNA replication"/>
    <property type="evidence" value="ECO:0007669"/>
    <property type="project" value="InterPro"/>
</dbReference>
<name>A0A0S2LZS3_9MICC</name>
<evidence type="ECO:0000256" key="3">
    <source>
        <dbReference type="RuleBase" id="RU000524"/>
    </source>
</evidence>
<evidence type="ECO:0000313" key="6">
    <source>
        <dbReference type="Proteomes" id="UP000059574"/>
    </source>
</evidence>
<evidence type="ECO:0000256" key="1">
    <source>
        <dbReference type="ARBA" id="ARBA00023125"/>
    </source>
</evidence>
<feature type="compositionally biased region" description="Polar residues" evidence="4">
    <location>
        <begin position="115"/>
        <end position="127"/>
    </location>
</feature>
<dbReference type="EMBL" id="CP013200">
    <property type="protein sequence ID" value="ALO66744.1"/>
    <property type="molecule type" value="Genomic_DNA"/>
</dbReference>
<dbReference type="RefSeq" id="WP_062288158.1">
    <property type="nucleotide sequence ID" value="NZ_CP013200.1"/>
</dbReference>
<dbReference type="Proteomes" id="UP000059574">
    <property type="component" value="Chromosome"/>
</dbReference>
<sequence>MANYISLRGFVSSDITMSTTDSGLVIAKFRMGSNTRQQDPITNQWVDGKTNWFQVSAFRALATNAMISIHKGNRIVVTGKLKVTSYLRKDGTPGNGVDIEADSIGLDLNFGNVTYHRTPSNSQNNGASGAEHAGGSVPPDIDEGEFPNQDPEDADTTDGGDNGDGDQTDDGGDDERSAAQGLQEGEHANEDTGEILVDAAPY</sequence>
<dbReference type="NCBIfam" id="TIGR00621">
    <property type="entry name" value="ssb"/>
    <property type="match status" value="1"/>
</dbReference>
<dbReference type="InterPro" id="IPR012340">
    <property type="entry name" value="NA-bd_OB-fold"/>
</dbReference>
<reference evidence="5 6" key="2">
    <citation type="journal article" date="2016" name="J. Biotechnol.">
        <title>Complete genome sequence of Arthrobacter alpinus ERGS4:06, a yellow pigmented bacterium tolerant to cold and radiations isolated from Sikkim Himalaya.</title>
        <authorList>
            <person name="Kumar R."/>
            <person name="Singh D."/>
            <person name="Swarnkar M.K."/>
            <person name="Singh A.K."/>
            <person name="Kumar S."/>
        </authorList>
    </citation>
    <scope>NUCLEOTIDE SEQUENCE [LARGE SCALE GENOMIC DNA]</scope>
    <source>
        <strain evidence="5 6">ERGS4:06</strain>
    </source>
</reference>
<reference evidence="6" key="1">
    <citation type="submission" date="2015-11" db="EMBL/GenBank/DDBJ databases">
        <authorList>
            <person name="Kumar R."/>
            <person name="Singh D."/>
            <person name="Swarnkar M.K."/>
            <person name="Singh A.K."/>
            <person name="Kumar S."/>
        </authorList>
    </citation>
    <scope>NUCLEOTIDE SEQUENCE [LARGE SCALE GENOMIC DNA]</scope>
    <source>
        <strain evidence="6">ERGS4:06</strain>
    </source>
</reference>